<dbReference type="RefSeq" id="XP_073909564.1">
    <property type="nucleotide sequence ID" value="XM_074053463.1"/>
</dbReference>
<accession>A0AC58KXB6</accession>
<organism evidence="1 2">
    <name type="scientific">Castor canadensis</name>
    <name type="common">American beaver</name>
    <dbReference type="NCBI Taxonomy" id="51338"/>
    <lineage>
        <taxon>Eukaryota</taxon>
        <taxon>Metazoa</taxon>
        <taxon>Chordata</taxon>
        <taxon>Craniata</taxon>
        <taxon>Vertebrata</taxon>
        <taxon>Euteleostomi</taxon>
        <taxon>Mammalia</taxon>
        <taxon>Eutheria</taxon>
        <taxon>Euarchontoglires</taxon>
        <taxon>Glires</taxon>
        <taxon>Rodentia</taxon>
        <taxon>Castorimorpha</taxon>
        <taxon>Castoridae</taxon>
        <taxon>Castor</taxon>
    </lineage>
</organism>
<evidence type="ECO:0000313" key="2">
    <source>
        <dbReference type="RefSeq" id="XP_073909564.1"/>
    </source>
</evidence>
<dbReference type="Proteomes" id="UP001732720">
    <property type="component" value="Chromosome 14"/>
</dbReference>
<gene>
    <name evidence="2" type="primary">LOC141416488</name>
</gene>
<protein>
    <submittedName>
        <fullName evidence="2">Small ribosomal subunit protein eS27-like</fullName>
    </submittedName>
</protein>
<reference evidence="2" key="1">
    <citation type="submission" date="2025-08" db="UniProtKB">
        <authorList>
            <consortium name="RefSeq"/>
        </authorList>
    </citation>
    <scope>IDENTIFICATION</scope>
</reference>
<sequence>MPLVRNLYIFPCKRKEKAFEKSLFQSPTLYIMEVKCSRDYKITRVFSHVQTVLLCAGYSIVQCQPTGGKARLMEGCLSGRKQNY</sequence>
<proteinExistence type="predicted"/>
<evidence type="ECO:0000313" key="1">
    <source>
        <dbReference type="Proteomes" id="UP001732720"/>
    </source>
</evidence>
<name>A0AC58KXB6_CASCN</name>
<keyword evidence="1" id="KW-1185">Reference proteome</keyword>